<keyword evidence="1" id="KW-0812">Transmembrane</keyword>
<feature type="transmembrane region" description="Helical" evidence="1">
    <location>
        <begin position="161"/>
        <end position="179"/>
    </location>
</feature>
<dbReference type="EMBL" id="JARGDH010000002">
    <property type="protein sequence ID" value="KAL0275612.1"/>
    <property type="molecule type" value="Genomic_DNA"/>
</dbReference>
<organism evidence="2">
    <name type="scientific">Menopon gallinae</name>
    <name type="common">poultry shaft louse</name>
    <dbReference type="NCBI Taxonomy" id="328185"/>
    <lineage>
        <taxon>Eukaryota</taxon>
        <taxon>Metazoa</taxon>
        <taxon>Ecdysozoa</taxon>
        <taxon>Arthropoda</taxon>
        <taxon>Hexapoda</taxon>
        <taxon>Insecta</taxon>
        <taxon>Pterygota</taxon>
        <taxon>Neoptera</taxon>
        <taxon>Paraneoptera</taxon>
        <taxon>Psocodea</taxon>
        <taxon>Troctomorpha</taxon>
        <taxon>Phthiraptera</taxon>
        <taxon>Amblycera</taxon>
        <taxon>Menoponidae</taxon>
        <taxon>Menopon</taxon>
    </lineage>
</organism>
<keyword evidence="1" id="KW-0472">Membrane</keyword>
<sequence>MQSSHPLSSTSFTTTSSYADFLAIFFSGLSSFISFKFLFSSSISSSDFLISISYILIVSAWSSTIFFINSESPSTAAKVSVALSSTGTANFFSIPFPCSRSNISFCDCSQISCFRSHSFSLVNCASSREIISSSIFLIYPSNCSSSPIKNRFCRLARTSSNLMVVPLLYQAIICFVSSVEEAKTPSSPSSFIVNSSFLTAYSSISLFSSFIRFLSSSCITFNFRFIL</sequence>
<keyword evidence="1" id="KW-1133">Transmembrane helix</keyword>
<dbReference type="AlphaFoldDB" id="A0AAW2I0A4"/>
<accession>A0AAW2I0A4</accession>
<name>A0AAW2I0A4_9NEOP</name>
<comment type="caution">
    <text evidence="2">The sequence shown here is derived from an EMBL/GenBank/DDBJ whole genome shotgun (WGS) entry which is preliminary data.</text>
</comment>
<gene>
    <name evidence="2" type="ORF">PYX00_003414</name>
</gene>
<feature type="transmembrane region" description="Helical" evidence="1">
    <location>
        <begin position="21"/>
        <end position="42"/>
    </location>
</feature>
<reference evidence="2" key="1">
    <citation type="journal article" date="2024" name="Gigascience">
        <title>Chromosome-level genome of the poultry shaft louse Menopon gallinae provides insight into the host-switching and adaptive evolution of parasitic lice.</title>
        <authorList>
            <person name="Xu Y."/>
            <person name="Ma L."/>
            <person name="Liu S."/>
            <person name="Liang Y."/>
            <person name="Liu Q."/>
            <person name="He Z."/>
            <person name="Tian L."/>
            <person name="Duan Y."/>
            <person name="Cai W."/>
            <person name="Li H."/>
            <person name="Song F."/>
        </authorList>
    </citation>
    <scope>NUCLEOTIDE SEQUENCE</scope>
    <source>
        <strain evidence="2">Cailab_2023a</strain>
    </source>
</reference>
<proteinExistence type="predicted"/>
<evidence type="ECO:0000256" key="1">
    <source>
        <dbReference type="SAM" id="Phobius"/>
    </source>
</evidence>
<protein>
    <submittedName>
        <fullName evidence="2">Uncharacterized protein</fullName>
    </submittedName>
</protein>
<feature type="transmembrane region" description="Helical" evidence="1">
    <location>
        <begin position="48"/>
        <end position="68"/>
    </location>
</feature>
<feature type="transmembrane region" description="Helical" evidence="1">
    <location>
        <begin position="191"/>
        <end position="214"/>
    </location>
</feature>
<evidence type="ECO:0000313" key="2">
    <source>
        <dbReference type="EMBL" id="KAL0275612.1"/>
    </source>
</evidence>